<gene>
    <name evidence="6" type="ORF">SAMN05421505_10839</name>
</gene>
<dbReference type="AlphaFoldDB" id="A0A1G7X4V1"/>
<name>A0A1G7X4V1_9ACTN</name>
<dbReference type="GO" id="GO:0017000">
    <property type="term" value="P:antibiotic biosynthetic process"/>
    <property type="evidence" value="ECO:0007669"/>
    <property type="project" value="UniProtKB-KW"/>
</dbReference>
<comment type="cofactor">
    <cofactor evidence="1">
        <name>Fe(2+)</name>
        <dbReference type="ChEBI" id="CHEBI:29033"/>
    </cofactor>
</comment>
<keyword evidence="3" id="KW-0408">Iron</keyword>
<keyword evidence="6" id="KW-0223">Dioxygenase</keyword>
<dbReference type="PANTHER" id="PTHR10696">
    <property type="entry name" value="GAMMA-BUTYROBETAINE HYDROXYLASE-RELATED"/>
    <property type="match status" value="1"/>
</dbReference>
<keyword evidence="4" id="KW-0045">Antibiotic biosynthesis</keyword>
<proteinExistence type="predicted"/>
<feature type="domain" description="TauD/TfdA-like" evidence="5">
    <location>
        <begin position="5"/>
        <end position="241"/>
    </location>
</feature>
<dbReference type="InterPro" id="IPR042098">
    <property type="entry name" value="TauD-like_sf"/>
</dbReference>
<dbReference type="EMBL" id="FNCN01000008">
    <property type="protein sequence ID" value="SDG79202.1"/>
    <property type="molecule type" value="Genomic_DNA"/>
</dbReference>
<dbReference type="OrthoDB" id="3872700at2"/>
<dbReference type="STRING" id="504805.SAMN05421505_10839"/>
<dbReference type="GO" id="GO:0051213">
    <property type="term" value="F:dioxygenase activity"/>
    <property type="evidence" value="ECO:0007669"/>
    <property type="project" value="UniProtKB-KW"/>
</dbReference>
<keyword evidence="2" id="KW-0560">Oxidoreductase</keyword>
<evidence type="ECO:0000256" key="1">
    <source>
        <dbReference type="ARBA" id="ARBA00001954"/>
    </source>
</evidence>
<dbReference type="Gene3D" id="3.60.130.10">
    <property type="entry name" value="Clavaminate synthase-like"/>
    <property type="match status" value="1"/>
</dbReference>
<accession>A0A1G7X4V1</accession>
<organism evidence="6 7">
    <name type="scientific">Sinosporangium album</name>
    <dbReference type="NCBI Taxonomy" id="504805"/>
    <lineage>
        <taxon>Bacteria</taxon>
        <taxon>Bacillati</taxon>
        <taxon>Actinomycetota</taxon>
        <taxon>Actinomycetes</taxon>
        <taxon>Streptosporangiales</taxon>
        <taxon>Streptosporangiaceae</taxon>
        <taxon>Sinosporangium</taxon>
    </lineage>
</organism>
<dbReference type="Pfam" id="PF02668">
    <property type="entry name" value="TauD"/>
    <property type="match status" value="1"/>
</dbReference>
<evidence type="ECO:0000313" key="7">
    <source>
        <dbReference type="Proteomes" id="UP000198923"/>
    </source>
</evidence>
<evidence type="ECO:0000313" key="6">
    <source>
        <dbReference type="EMBL" id="SDG79202.1"/>
    </source>
</evidence>
<evidence type="ECO:0000256" key="3">
    <source>
        <dbReference type="ARBA" id="ARBA00023004"/>
    </source>
</evidence>
<sequence length="247" mass="26917">MASAELSEASLAHARADLAAQGWALLRGLPFATYGTYGTAGTADEEAVLTLAERFGTPSDRDGGRAVWPVSPRAGHRTGTFSIRAGGAGFHTDSQYHARPEDIVCLFVVRPAARGGDTLLVTERETVSALHRHLDGQAALGALADPVWRWRTPEVYGTAEQQRPVPVLPGDGTVRWRADNLAARRPGRESRAAAVLLDCLESAVAPERIEQRPGDLIVIDNHRTMHARTGFRDPRRLLLRVRLWGRP</sequence>
<dbReference type="SUPFAM" id="SSF51197">
    <property type="entry name" value="Clavaminate synthase-like"/>
    <property type="match status" value="1"/>
</dbReference>
<dbReference type="InterPro" id="IPR003819">
    <property type="entry name" value="TauD/TfdA-like"/>
</dbReference>
<dbReference type="InterPro" id="IPR050411">
    <property type="entry name" value="AlphaKG_dependent_hydroxylases"/>
</dbReference>
<dbReference type="PANTHER" id="PTHR10696:SF56">
    <property type="entry name" value="TAUD_TFDA-LIKE DOMAIN-CONTAINING PROTEIN"/>
    <property type="match status" value="1"/>
</dbReference>
<evidence type="ECO:0000259" key="5">
    <source>
        <dbReference type="Pfam" id="PF02668"/>
    </source>
</evidence>
<evidence type="ECO:0000256" key="2">
    <source>
        <dbReference type="ARBA" id="ARBA00023002"/>
    </source>
</evidence>
<protein>
    <submittedName>
        <fullName evidence="6">Taurine dioxygenase, alpha-ketoglutarate-dependent</fullName>
    </submittedName>
</protein>
<dbReference type="Proteomes" id="UP000198923">
    <property type="component" value="Unassembled WGS sequence"/>
</dbReference>
<dbReference type="RefSeq" id="WP_093170151.1">
    <property type="nucleotide sequence ID" value="NZ_FNCN01000008.1"/>
</dbReference>
<reference evidence="6 7" key="1">
    <citation type="submission" date="2016-10" db="EMBL/GenBank/DDBJ databases">
        <authorList>
            <person name="de Groot N.N."/>
        </authorList>
    </citation>
    <scope>NUCLEOTIDE SEQUENCE [LARGE SCALE GENOMIC DNA]</scope>
    <source>
        <strain evidence="6 7">CPCC 201354</strain>
    </source>
</reference>
<evidence type="ECO:0000256" key="4">
    <source>
        <dbReference type="ARBA" id="ARBA00023194"/>
    </source>
</evidence>
<keyword evidence="7" id="KW-1185">Reference proteome</keyword>